<name>A0A9D2IZ53_9FIRM</name>
<gene>
    <name evidence="2" type="ORF">H9813_03375</name>
</gene>
<evidence type="ECO:0000313" key="3">
    <source>
        <dbReference type="Proteomes" id="UP000824035"/>
    </source>
</evidence>
<evidence type="ECO:0000313" key="2">
    <source>
        <dbReference type="EMBL" id="HIZ30262.1"/>
    </source>
</evidence>
<evidence type="ECO:0000259" key="1">
    <source>
        <dbReference type="Pfam" id="PF03703"/>
    </source>
</evidence>
<dbReference type="AlphaFoldDB" id="A0A9D2IZ53"/>
<dbReference type="EMBL" id="DXBV01000030">
    <property type="protein sequence ID" value="HIZ30262.1"/>
    <property type="molecule type" value="Genomic_DNA"/>
</dbReference>
<dbReference type="Proteomes" id="UP000824035">
    <property type="component" value="Unassembled WGS sequence"/>
</dbReference>
<accession>A0A9D2IZ53</accession>
<proteinExistence type="predicted"/>
<comment type="caution">
    <text evidence="2">The sequence shown here is derived from an EMBL/GenBank/DDBJ whole genome shotgun (WGS) entry which is preliminary data.</text>
</comment>
<dbReference type="PANTHER" id="PTHR37938">
    <property type="entry name" value="BLL0215 PROTEIN"/>
    <property type="match status" value="1"/>
</dbReference>
<dbReference type="InterPro" id="IPR005182">
    <property type="entry name" value="YdbS-like_PH"/>
</dbReference>
<reference evidence="2" key="1">
    <citation type="journal article" date="2021" name="PeerJ">
        <title>Extensive microbial diversity within the chicken gut microbiome revealed by metagenomics and culture.</title>
        <authorList>
            <person name="Gilroy R."/>
            <person name="Ravi A."/>
            <person name="Getino M."/>
            <person name="Pursley I."/>
            <person name="Horton D.L."/>
            <person name="Alikhan N.F."/>
            <person name="Baker D."/>
            <person name="Gharbi K."/>
            <person name="Hall N."/>
            <person name="Watson M."/>
            <person name="Adriaenssens E.M."/>
            <person name="Foster-Nyarko E."/>
            <person name="Jarju S."/>
            <person name="Secka A."/>
            <person name="Antonio M."/>
            <person name="Oren A."/>
            <person name="Chaudhuri R.R."/>
            <person name="La Ragione R."/>
            <person name="Hildebrand F."/>
            <person name="Pallen M.J."/>
        </authorList>
    </citation>
    <scope>NUCLEOTIDE SEQUENCE</scope>
    <source>
        <strain evidence="2">ChiGjej4B4-18154</strain>
    </source>
</reference>
<sequence length="125" mass="14566">MERPGVVWQDRKRIIFGLPWTFTKYVLTKEKLLIQTGILNTKEEEVRLYRIMDVTLRRSLGQRLFGLGTIHCCSADKSTPEFDIKWIPDSDAVKEKLSDLVEAERMAKRVSSREFMSDEDDGELL</sequence>
<dbReference type="Pfam" id="PF03703">
    <property type="entry name" value="bPH_2"/>
    <property type="match status" value="1"/>
</dbReference>
<organism evidence="2 3">
    <name type="scientific">Candidatus Allofournierella merdipullorum</name>
    <dbReference type="NCBI Taxonomy" id="2838595"/>
    <lineage>
        <taxon>Bacteria</taxon>
        <taxon>Bacillati</taxon>
        <taxon>Bacillota</taxon>
        <taxon>Clostridia</taxon>
        <taxon>Eubacteriales</taxon>
        <taxon>Oscillospiraceae</taxon>
        <taxon>Allofournierella</taxon>
    </lineage>
</organism>
<dbReference type="PANTHER" id="PTHR37938:SF1">
    <property type="entry name" value="BLL0215 PROTEIN"/>
    <property type="match status" value="1"/>
</dbReference>
<protein>
    <submittedName>
        <fullName evidence="2">PH domain-containing protein</fullName>
    </submittedName>
</protein>
<feature type="domain" description="YdbS-like PH" evidence="1">
    <location>
        <begin position="20"/>
        <end position="95"/>
    </location>
</feature>
<dbReference type="RefSeq" id="WP_418718239.1">
    <property type="nucleotide sequence ID" value="NZ_DBFNWJ010000012.1"/>
</dbReference>
<reference evidence="2" key="2">
    <citation type="submission" date="2021-04" db="EMBL/GenBank/DDBJ databases">
        <authorList>
            <person name="Gilroy R."/>
        </authorList>
    </citation>
    <scope>NUCLEOTIDE SEQUENCE</scope>
    <source>
        <strain evidence="2">ChiGjej4B4-18154</strain>
    </source>
</reference>